<dbReference type="Pfam" id="PF13472">
    <property type="entry name" value="Lipase_GDSL_2"/>
    <property type="match status" value="1"/>
</dbReference>
<dbReference type="InterPro" id="IPR013830">
    <property type="entry name" value="SGNH_hydro"/>
</dbReference>
<evidence type="ECO:0000313" key="3">
    <source>
        <dbReference type="Proteomes" id="UP000004535"/>
    </source>
</evidence>
<evidence type="ECO:0000313" key="2">
    <source>
        <dbReference type="EMBL" id="EEE03614.1"/>
    </source>
</evidence>
<dbReference type="CDD" id="cd01830">
    <property type="entry name" value="XynE_like"/>
    <property type="match status" value="1"/>
</dbReference>
<dbReference type="GO" id="GO:0016788">
    <property type="term" value="F:hydrolase activity, acting on ester bonds"/>
    <property type="evidence" value="ECO:0007669"/>
    <property type="project" value="UniProtKB-ARBA"/>
</dbReference>
<dbReference type="PANTHER" id="PTHR43784">
    <property type="entry name" value="GDSL-LIKE LIPASE/ACYLHYDROLASE, PUTATIVE (AFU_ORTHOLOGUE AFUA_2G00820)-RELATED"/>
    <property type="match status" value="1"/>
</dbReference>
<dbReference type="Proteomes" id="UP000004535">
    <property type="component" value="Unassembled WGS sequence"/>
</dbReference>
<dbReference type="AlphaFoldDB" id="B9C097"/>
<organism evidence="2 3">
    <name type="scientific">Burkholderia multivorans CGD2</name>
    <dbReference type="NCBI Taxonomy" id="513052"/>
    <lineage>
        <taxon>Bacteria</taxon>
        <taxon>Pseudomonadati</taxon>
        <taxon>Pseudomonadota</taxon>
        <taxon>Betaproteobacteria</taxon>
        <taxon>Burkholderiales</taxon>
        <taxon>Burkholderiaceae</taxon>
        <taxon>Burkholderia</taxon>
        <taxon>Burkholderia cepacia complex</taxon>
    </lineage>
</organism>
<comment type="caution">
    <text evidence="2">The sequence shown here is derived from an EMBL/GenBank/DDBJ whole genome shotgun (WGS) entry which is preliminary data.</text>
</comment>
<protein>
    <submittedName>
        <fullName evidence="2">Lipolytic enzyme, G-D-S-L</fullName>
    </submittedName>
</protein>
<gene>
    <name evidence="2" type="ORF">BURMUCGD2_0212</name>
</gene>
<proteinExistence type="predicted"/>
<evidence type="ECO:0000259" key="1">
    <source>
        <dbReference type="Pfam" id="PF13472"/>
    </source>
</evidence>
<dbReference type="EMBL" id="ACFC01000024">
    <property type="protein sequence ID" value="EEE03614.1"/>
    <property type="molecule type" value="Genomic_DNA"/>
</dbReference>
<dbReference type="PANTHER" id="PTHR43784:SF2">
    <property type="entry name" value="GDSL-LIKE LIPASE_ACYLHYDROLASE, PUTATIVE (AFU_ORTHOLOGUE AFUA_2G00820)-RELATED"/>
    <property type="match status" value="1"/>
</dbReference>
<dbReference type="InterPro" id="IPR053140">
    <property type="entry name" value="GDSL_Rv0518-like"/>
</dbReference>
<dbReference type="SUPFAM" id="SSF52266">
    <property type="entry name" value="SGNH hydrolase"/>
    <property type="match status" value="1"/>
</dbReference>
<sequence length="488" mass="51472">MRVHGERSRPVECVRSINQPTGRLINLLWKFGEVRVNHGRQGAIAWRRAIGRASSAAQCPLSDEDLPMSFRSSLAATVLGASVLLSPFAVCAAPAGWVAAWATALQPIPELASPPPLYRAPDVAGRTVRQIVYPTASGRAARIRVSNAYGHAPLVIEAASLGRAGEGAALADGAAAPVRFGGKASVTLAPGQELDSDPVALDVVAGRPYAISFYMGPKQRMTVWHRVSNQLNYVSGPGDHVNDAGAAAFRTRFTQYAWVTELAVEAGGAHASVAAIGDSITDGLRSSLNRNRRWPDAFARRLEGAGTTSVGVVNLGISGNRLLSDSPCYGVALASRFERDALSRAGVKAAIVLIGINDINFAAMPPRAGLDCDAPHTQVTAAALIDGYRRLIDAAHRRGVKVFGATLTPADLPPAREAIRLEVNRWIRSGGAFDGVVDFDAALRDPARPSVLQHRYDSGDGIHPSDAGYAAMAEAVPLERLKAIAAGE</sequence>
<dbReference type="InterPro" id="IPR036514">
    <property type="entry name" value="SGNH_hydro_sf"/>
</dbReference>
<reference evidence="2 3" key="1">
    <citation type="journal article" date="2012" name="J. Bacteriol.">
        <title>Draft Genome Sequence Determination for Cystic Fibrosis and Chronic Granulomatous Disease Burkholderia multivorans Isolates.</title>
        <authorList>
            <person name="Varga J.J."/>
            <person name="Losada L."/>
            <person name="Zelazny A.M."/>
            <person name="Brinkac L."/>
            <person name="Harkins D."/>
            <person name="Radune D."/>
            <person name="Hostetler J."/>
            <person name="Sampaio E.P."/>
            <person name="Ronning C.M."/>
            <person name="Nierman W.C."/>
            <person name="Greenberg D.E."/>
            <person name="Holland S.M."/>
            <person name="Goldberg J.B."/>
        </authorList>
    </citation>
    <scope>NUCLEOTIDE SEQUENCE [LARGE SCALE GENOMIC DNA]</scope>
    <source>
        <strain evidence="2 3">CGD2</strain>
    </source>
</reference>
<accession>B9C097</accession>
<feature type="domain" description="SGNH hydrolase-type esterase" evidence="1">
    <location>
        <begin position="275"/>
        <end position="471"/>
    </location>
</feature>
<dbReference type="Gene3D" id="3.40.50.1110">
    <property type="entry name" value="SGNH hydrolase"/>
    <property type="match status" value="1"/>
</dbReference>
<name>B9C097_9BURK</name>